<evidence type="ECO:0008006" key="2">
    <source>
        <dbReference type="Google" id="ProtNLM"/>
    </source>
</evidence>
<sequence length="267" mass="28641">MLEKVVLIRDEAATSLLVSDQLCVIGLGHLSRISVSGVLEPRTTVSSYAIDASPFKSQPNRYSESRGRQPRGHFTPNLSCLRLDVIALQRRYIMRYTLRSHVLSLAVLVLMGLCTEAHVVAQAPGEVPLDGLKWRNIGPANMGGRIADVAVAQVSGAPDAIYVGTATGGLWKSVDDGANWNPVFDSVDGLIGIGAVAVAPSNPNVVWVGTGEANNRQSSSWGEGVYKSMDAGASWAHMGIRQNRHVSRIVIHPRDPDIVYVAAMGHL</sequence>
<dbReference type="InterPro" id="IPR015943">
    <property type="entry name" value="WD40/YVTN_repeat-like_dom_sf"/>
</dbReference>
<proteinExistence type="predicted"/>
<protein>
    <recommendedName>
        <fullName evidence="2">Sortilin N-terminal domain-containing protein</fullName>
    </recommendedName>
</protein>
<accession>A0A382V522</accession>
<evidence type="ECO:0000313" key="1">
    <source>
        <dbReference type="EMBL" id="SVD41125.1"/>
    </source>
</evidence>
<reference evidence="1" key="1">
    <citation type="submission" date="2018-05" db="EMBL/GenBank/DDBJ databases">
        <authorList>
            <person name="Lanie J.A."/>
            <person name="Ng W.-L."/>
            <person name="Kazmierczak K.M."/>
            <person name="Andrzejewski T.M."/>
            <person name="Davidsen T.M."/>
            <person name="Wayne K.J."/>
            <person name="Tettelin H."/>
            <person name="Glass J.I."/>
            <person name="Rusch D."/>
            <person name="Podicherti R."/>
            <person name="Tsui H.-C.T."/>
            <person name="Winkler M.E."/>
        </authorList>
    </citation>
    <scope>NUCLEOTIDE SEQUENCE</scope>
</reference>
<gene>
    <name evidence="1" type="ORF">METZ01_LOCUS393979</name>
</gene>
<dbReference type="SUPFAM" id="SSF110296">
    <property type="entry name" value="Oligoxyloglucan reducing end-specific cellobiohydrolase"/>
    <property type="match status" value="1"/>
</dbReference>
<dbReference type="Gene3D" id="2.130.10.10">
    <property type="entry name" value="YVTN repeat-like/Quinoprotein amine dehydrogenase"/>
    <property type="match status" value="1"/>
</dbReference>
<feature type="non-terminal residue" evidence="1">
    <location>
        <position position="267"/>
    </location>
</feature>
<name>A0A382V522_9ZZZZ</name>
<organism evidence="1">
    <name type="scientific">marine metagenome</name>
    <dbReference type="NCBI Taxonomy" id="408172"/>
    <lineage>
        <taxon>unclassified sequences</taxon>
        <taxon>metagenomes</taxon>
        <taxon>ecological metagenomes</taxon>
    </lineage>
</organism>
<dbReference type="AlphaFoldDB" id="A0A382V522"/>
<dbReference type="EMBL" id="UINC01148950">
    <property type="protein sequence ID" value="SVD41125.1"/>
    <property type="molecule type" value="Genomic_DNA"/>
</dbReference>